<dbReference type="Gene3D" id="1.10.3470.10">
    <property type="entry name" value="ABC transporter involved in vitamin B12 uptake, BtuC"/>
    <property type="match status" value="1"/>
</dbReference>
<dbReference type="InterPro" id="IPR000522">
    <property type="entry name" value="ABC_transptr_permease_BtuC"/>
</dbReference>
<evidence type="ECO:0000313" key="9">
    <source>
        <dbReference type="EMBL" id="MFK3866773.1"/>
    </source>
</evidence>
<dbReference type="PANTHER" id="PTHR30472">
    <property type="entry name" value="FERRIC ENTEROBACTIN TRANSPORT SYSTEM PERMEASE PROTEIN"/>
    <property type="match status" value="1"/>
</dbReference>
<dbReference type="Pfam" id="PF01032">
    <property type="entry name" value="FecCD"/>
    <property type="match status" value="1"/>
</dbReference>
<feature type="transmembrane region" description="Helical" evidence="8">
    <location>
        <begin position="126"/>
        <end position="152"/>
    </location>
</feature>
<keyword evidence="7 8" id="KW-0472">Membrane</keyword>
<organism evidence="9 10">
    <name type="scientific">Pseudoalteromonas rhizosphaerae</name>
    <dbReference type="NCBI Taxonomy" id="2518973"/>
    <lineage>
        <taxon>Bacteria</taxon>
        <taxon>Pseudomonadati</taxon>
        <taxon>Pseudomonadota</taxon>
        <taxon>Gammaproteobacteria</taxon>
        <taxon>Alteromonadales</taxon>
        <taxon>Pseudoalteromonadaceae</taxon>
        <taxon>Pseudoalteromonas</taxon>
    </lineage>
</organism>
<evidence type="ECO:0000256" key="2">
    <source>
        <dbReference type="ARBA" id="ARBA00007935"/>
    </source>
</evidence>
<evidence type="ECO:0000313" key="10">
    <source>
        <dbReference type="Proteomes" id="UP001620262"/>
    </source>
</evidence>
<sequence>MKPLNISVYACILTLLMLFLFWDSGFDFQYVIPNRLIRLGAIIVGGVCVAFAAICFQTITENRIITPAVMGYEAIYLLFQSSLILVLGAASQIVVSKNVNFFLSTLVMITYSFILQHWLLNTTRKQVFHLLLVGLVVTIVLSSFTQLIQFSVSPGEFAIFQSYSEATFNRVDITQLTIAAGLTILVCIALSQQHKYFDILSLGREQAISLGIDVQHFLKLNLALIAVLVAISTSLLGPTAFMGVFVANSAYSCAKKARHLRILFMGAGIAITSFLVAQLLVEHIFNYRITVSILVNLICAIYFLVIIIRPRSSL</sequence>
<feature type="transmembrane region" description="Helical" evidence="8">
    <location>
        <begin position="260"/>
        <end position="281"/>
    </location>
</feature>
<feature type="transmembrane region" description="Helical" evidence="8">
    <location>
        <begin position="74"/>
        <end position="94"/>
    </location>
</feature>
<feature type="transmembrane region" description="Helical" evidence="8">
    <location>
        <begin position="6"/>
        <end position="24"/>
    </location>
</feature>
<feature type="transmembrane region" description="Helical" evidence="8">
    <location>
        <begin position="101"/>
        <end position="120"/>
    </location>
</feature>
<comment type="similarity">
    <text evidence="2">Belongs to the binding-protein-dependent transport system permease family. FecCD subfamily.</text>
</comment>
<comment type="subcellular location">
    <subcellularLocation>
        <location evidence="1">Cell membrane</location>
        <topology evidence="1">Multi-pass membrane protein</topology>
    </subcellularLocation>
</comment>
<dbReference type="InterPro" id="IPR037294">
    <property type="entry name" value="ABC_BtuC-like"/>
</dbReference>
<evidence type="ECO:0000256" key="8">
    <source>
        <dbReference type="SAM" id="Phobius"/>
    </source>
</evidence>
<evidence type="ECO:0000256" key="6">
    <source>
        <dbReference type="ARBA" id="ARBA00022989"/>
    </source>
</evidence>
<keyword evidence="10" id="KW-1185">Reference proteome</keyword>
<dbReference type="PANTHER" id="PTHR30472:SF19">
    <property type="entry name" value="PETROBACTIN IMPORT SYSTEM PERMEASE PROTEIN YCLO"/>
    <property type="match status" value="1"/>
</dbReference>
<keyword evidence="6 8" id="KW-1133">Transmembrane helix</keyword>
<name>A0ABW8L412_9GAMM</name>
<keyword evidence="3" id="KW-0813">Transport</keyword>
<keyword evidence="5 8" id="KW-0812">Transmembrane</keyword>
<dbReference type="EMBL" id="JBJDOT010000062">
    <property type="protein sequence ID" value="MFK3866773.1"/>
    <property type="molecule type" value="Genomic_DNA"/>
</dbReference>
<keyword evidence="4" id="KW-1003">Cell membrane</keyword>
<feature type="transmembrane region" description="Helical" evidence="8">
    <location>
        <begin position="287"/>
        <end position="308"/>
    </location>
</feature>
<protein>
    <submittedName>
        <fullName evidence="9">Iron chelate uptake ABC transporter family permease subunit</fullName>
    </submittedName>
</protein>
<reference evidence="9 10" key="1">
    <citation type="submission" date="2024-11" db="EMBL/GenBank/DDBJ databases">
        <title>The Natural Products Discovery Center: Release of the First 8490 Sequenced Strains for Exploring Actinobacteria Biosynthetic Diversity.</title>
        <authorList>
            <person name="Kalkreuter E."/>
            <person name="Kautsar S.A."/>
            <person name="Yang D."/>
            <person name="Bader C.D."/>
            <person name="Teijaro C.N."/>
            <person name="Fluegel L."/>
            <person name="Davis C.M."/>
            <person name="Simpson J.R."/>
            <person name="Lauterbach L."/>
            <person name="Steele A.D."/>
            <person name="Gui C."/>
            <person name="Meng S."/>
            <person name="Li G."/>
            <person name="Viehrig K."/>
            <person name="Ye F."/>
            <person name="Su P."/>
            <person name="Kiefer A.F."/>
            <person name="Nichols A."/>
            <person name="Cepeda A.J."/>
            <person name="Yan W."/>
            <person name="Fan B."/>
            <person name="Jiang Y."/>
            <person name="Adhikari A."/>
            <person name="Zheng C.-J."/>
            <person name="Schuster L."/>
            <person name="Cowan T.M."/>
            <person name="Smanski M.J."/>
            <person name="Chevrette M.G."/>
            <person name="De Carvalho L.P.S."/>
            <person name="Shen B."/>
        </authorList>
    </citation>
    <scope>NUCLEOTIDE SEQUENCE [LARGE SCALE GENOMIC DNA]</scope>
    <source>
        <strain evidence="9 10">NPDC078403</strain>
    </source>
</reference>
<evidence type="ECO:0000256" key="5">
    <source>
        <dbReference type="ARBA" id="ARBA00022692"/>
    </source>
</evidence>
<dbReference type="SUPFAM" id="SSF81345">
    <property type="entry name" value="ABC transporter involved in vitamin B12 uptake, BtuC"/>
    <property type="match status" value="1"/>
</dbReference>
<proteinExistence type="inferred from homology"/>
<accession>A0ABW8L412</accession>
<feature type="transmembrane region" description="Helical" evidence="8">
    <location>
        <begin position="222"/>
        <end position="248"/>
    </location>
</feature>
<evidence type="ECO:0000256" key="4">
    <source>
        <dbReference type="ARBA" id="ARBA00022475"/>
    </source>
</evidence>
<feature type="transmembrane region" description="Helical" evidence="8">
    <location>
        <begin position="36"/>
        <end position="59"/>
    </location>
</feature>
<comment type="caution">
    <text evidence="9">The sequence shown here is derived from an EMBL/GenBank/DDBJ whole genome shotgun (WGS) entry which is preliminary data.</text>
</comment>
<gene>
    <name evidence="9" type="ORF">ACI2JU_23285</name>
</gene>
<dbReference type="Proteomes" id="UP001620262">
    <property type="component" value="Unassembled WGS sequence"/>
</dbReference>
<evidence type="ECO:0000256" key="1">
    <source>
        <dbReference type="ARBA" id="ARBA00004651"/>
    </source>
</evidence>
<evidence type="ECO:0000256" key="3">
    <source>
        <dbReference type="ARBA" id="ARBA00022448"/>
    </source>
</evidence>
<dbReference type="RefSeq" id="WP_404676627.1">
    <property type="nucleotide sequence ID" value="NZ_JBJDOT010000062.1"/>
</dbReference>
<evidence type="ECO:0000256" key="7">
    <source>
        <dbReference type="ARBA" id="ARBA00023136"/>
    </source>
</evidence>